<evidence type="ECO:0000313" key="2">
    <source>
        <dbReference type="Proteomes" id="UP000001369"/>
    </source>
</evidence>
<dbReference type="PANTHER" id="PTHR34613:SF1">
    <property type="entry name" value="SLL6017 PROTEIN"/>
    <property type="match status" value="1"/>
</dbReference>
<gene>
    <name evidence="1" type="ordered locus">SULAZ_0632</name>
</gene>
<dbReference type="Proteomes" id="UP000001369">
    <property type="component" value="Chromosome"/>
</dbReference>
<organism evidence="1 2">
    <name type="scientific">Sulfurihydrogenibium azorense (strain DSM 15241 / OCM 825 / Az-Fu1)</name>
    <dbReference type="NCBI Taxonomy" id="204536"/>
    <lineage>
        <taxon>Bacteria</taxon>
        <taxon>Pseudomonadati</taxon>
        <taxon>Aquificota</taxon>
        <taxon>Aquificia</taxon>
        <taxon>Aquificales</taxon>
        <taxon>Hydrogenothermaceae</taxon>
        <taxon>Sulfurihydrogenibium</taxon>
    </lineage>
</organism>
<evidence type="ECO:0008006" key="3">
    <source>
        <dbReference type="Google" id="ProtNLM"/>
    </source>
</evidence>
<dbReference type="AlphaFoldDB" id="C1DU30"/>
<reference evidence="1 2" key="1">
    <citation type="journal article" date="2009" name="J. Bacteriol.">
        <title>Complete and draft genome sequences of six members of the Aquificales.</title>
        <authorList>
            <person name="Reysenbach A.L."/>
            <person name="Hamamura N."/>
            <person name="Podar M."/>
            <person name="Griffiths E."/>
            <person name="Ferreira S."/>
            <person name="Hochstein R."/>
            <person name="Heidelberg J."/>
            <person name="Johnson J."/>
            <person name="Mead D."/>
            <person name="Pohorille A."/>
            <person name="Sarmiento M."/>
            <person name="Schweighofer K."/>
            <person name="Seshadri R."/>
            <person name="Voytek M.A."/>
        </authorList>
    </citation>
    <scope>NUCLEOTIDE SEQUENCE [LARGE SCALE GENOMIC DNA]</scope>
    <source>
        <strain evidence="2">Az-Fu1 / DSM 15241 / OCM 825</strain>
    </source>
</reference>
<dbReference type="STRING" id="204536.SULAZ_0632"/>
<sequence length="313" mass="36783">MEKIKTDLLLKHLFKNPATKLIEIILGKKVNWQLLQDSDLKIVKTREADLVVKLEDNTILHIEIQSTNDPSMPYRMFEYFYLITDKYKPKDLIQVCIYIGKEPLKMSDKIQFSDWTYRYRLIDIKDIPCKELITSQNITDKLLAGLCKIEDPKFYVENVIKEIKNANPKDRKELFTLFLEISKIRNNIEEEIRSYIRQEDFEMPITIEWTREEIESYPVLRDVLKIGKEEGYKEGLQQGLQQGLKEGLEQGVQQGLQKGLIEGLRQSVIDTIELKFGYVEDDLREKINQISDIKQLKELLRKVIIANSLNDIV</sequence>
<dbReference type="RefSeq" id="WP_012674494.1">
    <property type="nucleotide sequence ID" value="NC_012438.1"/>
</dbReference>
<dbReference type="EMBL" id="CP001229">
    <property type="protein sequence ID" value="ACN99176.1"/>
    <property type="molecule type" value="Genomic_DNA"/>
</dbReference>
<dbReference type="OrthoDB" id="15225at2"/>
<name>C1DU30_SULAA</name>
<protein>
    <recommendedName>
        <fullName evidence="3">Transposase (putative) YhgA-like domain-containing protein</fullName>
    </recommendedName>
</protein>
<evidence type="ECO:0000313" key="1">
    <source>
        <dbReference type="EMBL" id="ACN99176.1"/>
    </source>
</evidence>
<accession>C1DU30</accession>
<keyword evidence="2" id="KW-1185">Reference proteome</keyword>
<dbReference type="PANTHER" id="PTHR34613">
    <property type="entry name" value="SLL0800 PROTEIN"/>
    <property type="match status" value="1"/>
</dbReference>
<dbReference type="eggNOG" id="COG5464">
    <property type="taxonomic scope" value="Bacteria"/>
</dbReference>
<dbReference type="KEGG" id="saf:SULAZ_0632"/>
<dbReference type="HOGENOM" id="CLU_078756_0_0_0"/>
<proteinExistence type="predicted"/>